<dbReference type="InterPro" id="IPR036236">
    <property type="entry name" value="Znf_C2H2_sf"/>
</dbReference>
<evidence type="ECO:0000256" key="1">
    <source>
        <dbReference type="ARBA" id="ARBA00004123"/>
    </source>
</evidence>
<evidence type="ECO:0000256" key="6">
    <source>
        <dbReference type="ARBA" id="ARBA00022771"/>
    </source>
</evidence>
<proteinExistence type="inferred from homology"/>
<name>A0AAN8ZV81_HALRR</name>
<dbReference type="GO" id="GO:0043021">
    <property type="term" value="F:ribonucleoprotein complex binding"/>
    <property type="evidence" value="ECO:0007669"/>
    <property type="project" value="UniProtKB-ARBA"/>
</dbReference>
<dbReference type="InterPro" id="IPR051879">
    <property type="entry name" value="C2H2-ZF_Maturation_Protein"/>
</dbReference>
<feature type="region of interest" description="Disordered" evidence="13">
    <location>
        <begin position="111"/>
        <end position="143"/>
    </location>
</feature>
<comment type="subcellular location">
    <subcellularLocation>
        <location evidence="2">Cytoplasm</location>
    </subcellularLocation>
    <subcellularLocation>
        <location evidence="1">Nucleus</location>
    </subcellularLocation>
</comment>
<comment type="function">
    <text evidence="10">Involved in pre-60S ribosomal particles maturation by promoting the nuclear export of the 60S ribosome.</text>
</comment>
<evidence type="ECO:0000256" key="2">
    <source>
        <dbReference type="ARBA" id="ARBA00004496"/>
    </source>
</evidence>
<dbReference type="InterPro" id="IPR022755">
    <property type="entry name" value="Znf_C2H2_jaz"/>
</dbReference>
<keyword evidence="7" id="KW-0862">Zinc</keyword>
<feature type="domain" description="C2H2-type" evidence="14">
    <location>
        <begin position="61"/>
        <end position="83"/>
    </location>
</feature>
<dbReference type="Proteomes" id="UP001381693">
    <property type="component" value="Unassembled WGS sequence"/>
</dbReference>
<evidence type="ECO:0000256" key="11">
    <source>
        <dbReference type="ARBA" id="ARBA00065398"/>
    </source>
</evidence>
<dbReference type="GO" id="GO:0003676">
    <property type="term" value="F:nucleic acid binding"/>
    <property type="evidence" value="ECO:0007669"/>
    <property type="project" value="InterPro"/>
</dbReference>
<keyword evidence="6" id="KW-0863">Zinc-finger</keyword>
<evidence type="ECO:0000256" key="3">
    <source>
        <dbReference type="ARBA" id="ARBA00022490"/>
    </source>
</evidence>
<comment type="subunit">
    <text evidence="11">Associates with pre-60S ribosomal particles; released from the pre-60S particle very early in the cytoplasm.</text>
</comment>
<evidence type="ECO:0000256" key="10">
    <source>
        <dbReference type="ARBA" id="ARBA00057732"/>
    </source>
</evidence>
<dbReference type="Pfam" id="PF12171">
    <property type="entry name" value="zf-C2H2_jaz"/>
    <property type="match status" value="1"/>
</dbReference>
<dbReference type="GO" id="GO:0005737">
    <property type="term" value="C:cytoplasm"/>
    <property type="evidence" value="ECO:0007669"/>
    <property type="project" value="UniProtKB-SubCell"/>
</dbReference>
<evidence type="ECO:0000313" key="15">
    <source>
        <dbReference type="EMBL" id="KAK7063220.1"/>
    </source>
</evidence>
<dbReference type="GO" id="GO:0008270">
    <property type="term" value="F:zinc ion binding"/>
    <property type="evidence" value="ECO:0007669"/>
    <property type="project" value="UniProtKB-KW"/>
</dbReference>
<organism evidence="15 16">
    <name type="scientific">Halocaridina rubra</name>
    <name type="common">Hawaiian red shrimp</name>
    <dbReference type="NCBI Taxonomy" id="373956"/>
    <lineage>
        <taxon>Eukaryota</taxon>
        <taxon>Metazoa</taxon>
        <taxon>Ecdysozoa</taxon>
        <taxon>Arthropoda</taxon>
        <taxon>Crustacea</taxon>
        <taxon>Multicrustacea</taxon>
        <taxon>Malacostraca</taxon>
        <taxon>Eumalacostraca</taxon>
        <taxon>Eucarida</taxon>
        <taxon>Decapoda</taxon>
        <taxon>Pleocyemata</taxon>
        <taxon>Caridea</taxon>
        <taxon>Atyoidea</taxon>
        <taxon>Atyidae</taxon>
        <taxon>Halocaridina</taxon>
    </lineage>
</organism>
<evidence type="ECO:0000256" key="5">
    <source>
        <dbReference type="ARBA" id="ARBA00022723"/>
    </source>
</evidence>
<reference evidence="15 16" key="1">
    <citation type="submission" date="2023-11" db="EMBL/GenBank/DDBJ databases">
        <title>Halocaridina rubra genome assembly.</title>
        <authorList>
            <person name="Smith C."/>
        </authorList>
    </citation>
    <scope>NUCLEOTIDE SEQUENCE [LARGE SCALE GENOMIC DNA]</scope>
    <source>
        <strain evidence="15">EP-1</strain>
        <tissue evidence="15">Whole</tissue>
    </source>
</reference>
<dbReference type="EMBL" id="JAXCGZ010020909">
    <property type="protein sequence ID" value="KAK7063220.1"/>
    <property type="molecule type" value="Genomic_DNA"/>
</dbReference>
<protein>
    <recommendedName>
        <fullName evidence="12">Zinc finger protein 593 homolog</fullName>
    </recommendedName>
</protein>
<evidence type="ECO:0000256" key="7">
    <source>
        <dbReference type="ARBA" id="ARBA00022833"/>
    </source>
</evidence>
<dbReference type="AlphaFoldDB" id="A0AAN8ZV81"/>
<dbReference type="Gene3D" id="3.30.160.60">
    <property type="entry name" value="Classic Zinc Finger"/>
    <property type="match status" value="1"/>
</dbReference>
<keyword evidence="5" id="KW-0479">Metal-binding</keyword>
<evidence type="ECO:0000256" key="12">
    <source>
        <dbReference type="ARBA" id="ARBA00068297"/>
    </source>
</evidence>
<dbReference type="PANTHER" id="PTHR46095">
    <property type="entry name" value="ZINC FINGER PROTEIN 593"/>
    <property type="match status" value="1"/>
</dbReference>
<evidence type="ECO:0000259" key="14">
    <source>
        <dbReference type="PROSITE" id="PS00028"/>
    </source>
</evidence>
<sequence>MTAPKRKRRAGRCQWLQKRWRLRNRKRDLDQIDGDLKGENAFQLLHQEIDHDKPGAGQHYCLHCARYFISAEALHGHFKTKVHKRRLKALEIEPYTIEESERAAGLGSYVQPKKRKMQTQPVNDGTYDVKKEDVDMEDANKSQ</sequence>
<comment type="caution">
    <text evidence="15">The sequence shown here is derived from an EMBL/GenBank/DDBJ whole genome shotgun (WGS) entry which is preliminary data.</text>
</comment>
<evidence type="ECO:0000256" key="13">
    <source>
        <dbReference type="SAM" id="MobiDB-lite"/>
    </source>
</evidence>
<feature type="compositionally biased region" description="Basic and acidic residues" evidence="13">
    <location>
        <begin position="127"/>
        <end position="143"/>
    </location>
</feature>
<dbReference type="GO" id="GO:0042254">
    <property type="term" value="P:ribosome biogenesis"/>
    <property type="evidence" value="ECO:0007669"/>
    <property type="project" value="UniProtKB-KW"/>
</dbReference>
<dbReference type="GO" id="GO:0005634">
    <property type="term" value="C:nucleus"/>
    <property type="evidence" value="ECO:0007669"/>
    <property type="project" value="UniProtKB-SubCell"/>
</dbReference>
<keyword evidence="3" id="KW-0963">Cytoplasm</keyword>
<evidence type="ECO:0000256" key="8">
    <source>
        <dbReference type="ARBA" id="ARBA00023242"/>
    </source>
</evidence>
<keyword evidence="16" id="KW-1185">Reference proteome</keyword>
<evidence type="ECO:0000313" key="16">
    <source>
        <dbReference type="Proteomes" id="UP001381693"/>
    </source>
</evidence>
<dbReference type="PANTHER" id="PTHR46095:SF1">
    <property type="entry name" value="ZINC FINGER PROTEIN 593"/>
    <property type="match status" value="1"/>
</dbReference>
<comment type="similarity">
    <text evidence="9">Belongs to the ZNF593/BUD20 C2H2-type zinc-finger protein family.</text>
</comment>
<dbReference type="SMART" id="SM00451">
    <property type="entry name" value="ZnF_U1"/>
    <property type="match status" value="1"/>
</dbReference>
<gene>
    <name evidence="15" type="ORF">SK128_004832</name>
</gene>
<dbReference type="InterPro" id="IPR003604">
    <property type="entry name" value="Matrin/U1-like-C_Znf_C2H2"/>
</dbReference>
<dbReference type="PROSITE" id="PS00028">
    <property type="entry name" value="ZINC_FINGER_C2H2_1"/>
    <property type="match status" value="1"/>
</dbReference>
<keyword evidence="8" id="KW-0539">Nucleus</keyword>
<dbReference type="InterPro" id="IPR013087">
    <property type="entry name" value="Znf_C2H2_type"/>
</dbReference>
<evidence type="ECO:0000256" key="4">
    <source>
        <dbReference type="ARBA" id="ARBA00022517"/>
    </source>
</evidence>
<accession>A0AAN8ZV81</accession>
<dbReference type="FunFam" id="3.30.160.60:FF:000299">
    <property type="entry name" value="Zinc finger protein 593"/>
    <property type="match status" value="1"/>
</dbReference>
<keyword evidence="4" id="KW-0690">Ribosome biogenesis</keyword>
<dbReference type="SUPFAM" id="SSF57667">
    <property type="entry name" value="beta-beta-alpha zinc fingers"/>
    <property type="match status" value="1"/>
</dbReference>
<evidence type="ECO:0000256" key="9">
    <source>
        <dbReference type="ARBA" id="ARBA00038064"/>
    </source>
</evidence>